<dbReference type="Proteomes" id="UP000186601">
    <property type="component" value="Unassembled WGS sequence"/>
</dbReference>
<keyword evidence="3" id="KW-1185">Reference proteome</keyword>
<dbReference type="AlphaFoldDB" id="A0A2R6NHR0"/>
<accession>A0A2R6NHR0</accession>
<feature type="compositionally biased region" description="Polar residues" evidence="1">
    <location>
        <begin position="175"/>
        <end position="184"/>
    </location>
</feature>
<gene>
    <name evidence="2" type="ORF">PHLCEN_2v12262</name>
</gene>
<name>A0A2R6NHR0_9APHY</name>
<evidence type="ECO:0000313" key="2">
    <source>
        <dbReference type="EMBL" id="PSR71863.1"/>
    </source>
</evidence>
<sequence>MAPASASHHVHTSTGTGRTVVDPASIPLPPVSREEDVKMREPKPSAPITPRAQDIRDIYDEKMQSSDKMPEDRPSDDNSNAGSKCCRKNKGKAPACPAQPSARVVPAHPGVFCQGYCHGLRSILATSALMSEQQQQLINLGIRNPQTGNPFCDQDFQNWGFRGIIDNTSDYTACDNWSNRPQQQRTREPMGKKEKKGPHPLPNLADYKPGLDFLREQDGAFQLPTTVAEADWLAAKAQQPGQEEALQHWGQVKRFANQGVKLPKDVCTAVSWMLWTKPKWVDDKKLERAQ</sequence>
<feature type="region of interest" description="Disordered" evidence="1">
    <location>
        <begin position="1"/>
        <end position="95"/>
    </location>
</feature>
<feature type="region of interest" description="Disordered" evidence="1">
    <location>
        <begin position="175"/>
        <end position="204"/>
    </location>
</feature>
<protein>
    <submittedName>
        <fullName evidence="2">Uncharacterized protein</fullName>
    </submittedName>
</protein>
<feature type="compositionally biased region" description="Basic and acidic residues" evidence="1">
    <location>
        <begin position="53"/>
        <end position="76"/>
    </location>
</feature>
<reference evidence="2 3" key="1">
    <citation type="submission" date="2018-02" db="EMBL/GenBank/DDBJ databases">
        <title>Genome sequence of the basidiomycete white-rot fungus Phlebia centrifuga.</title>
        <authorList>
            <person name="Granchi Z."/>
            <person name="Peng M."/>
            <person name="de Vries R.P."/>
            <person name="Hilden K."/>
            <person name="Makela M.R."/>
            <person name="Grigoriev I."/>
            <person name="Riley R."/>
        </authorList>
    </citation>
    <scope>NUCLEOTIDE SEQUENCE [LARGE SCALE GENOMIC DNA]</scope>
    <source>
        <strain evidence="2 3">FBCC195</strain>
    </source>
</reference>
<evidence type="ECO:0000256" key="1">
    <source>
        <dbReference type="SAM" id="MobiDB-lite"/>
    </source>
</evidence>
<evidence type="ECO:0000313" key="3">
    <source>
        <dbReference type="Proteomes" id="UP000186601"/>
    </source>
</evidence>
<feature type="compositionally biased region" description="Basic and acidic residues" evidence="1">
    <location>
        <begin position="32"/>
        <end position="43"/>
    </location>
</feature>
<comment type="caution">
    <text evidence="2">The sequence shown here is derived from an EMBL/GenBank/DDBJ whole genome shotgun (WGS) entry which is preliminary data.</text>
</comment>
<dbReference type="EMBL" id="MLYV02001239">
    <property type="protein sequence ID" value="PSR71863.1"/>
    <property type="molecule type" value="Genomic_DNA"/>
</dbReference>
<proteinExistence type="predicted"/>
<organism evidence="2 3">
    <name type="scientific">Hermanssonia centrifuga</name>
    <dbReference type="NCBI Taxonomy" id="98765"/>
    <lineage>
        <taxon>Eukaryota</taxon>
        <taxon>Fungi</taxon>
        <taxon>Dikarya</taxon>
        <taxon>Basidiomycota</taxon>
        <taxon>Agaricomycotina</taxon>
        <taxon>Agaricomycetes</taxon>
        <taxon>Polyporales</taxon>
        <taxon>Meruliaceae</taxon>
        <taxon>Hermanssonia</taxon>
    </lineage>
</organism>